<gene>
    <name evidence="1" type="ORF">Ahy_A09g041817</name>
</gene>
<organism evidence="1 2">
    <name type="scientific">Arachis hypogaea</name>
    <name type="common">Peanut</name>
    <dbReference type="NCBI Taxonomy" id="3818"/>
    <lineage>
        <taxon>Eukaryota</taxon>
        <taxon>Viridiplantae</taxon>
        <taxon>Streptophyta</taxon>
        <taxon>Embryophyta</taxon>
        <taxon>Tracheophyta</taxon>
        <taxon>Spermatophyta</taxon>
        <taxon>Magnoliopsida</taxon>
        <taxon>eudicotyledons</taxon>
        <taxon>Gunneridae</taxon>
        <taxon>Pentapetalae</taxon>
        <taxon>rosids</taxon>
        <taxon>fabids</taxon>
        <taxon>Fabales</taxon>
        <taxon>Fabaceae</taxon>
        <taxon>Papilionoideae</taxon>
        <taxon>50 kb inversion clade</taxon>
        <taxon>dalbergioids sensu lato</taxon>
        <taxon>Dalbergieae</taxon>
        <taxon>Pterocarpus clade</taxon>
        <taxon>Arachis</taxon>
    </lineage>
</organism>
<dbReference type="PANTHER" id="PTHR33103:SF19">
    <property type="entry name" value="OS09G0544700 PROTEIN"/>
    <property type="match status" value="1"/>
</dbReference>
<dbReference type="STRING" id="3818.A0A445BE13"/>
<evidence type="ECO:0000313" key="1">
    <source>
        <dbReference type="EMBL" id="RYR36861.1"/>
    </source>
</evidence>
<dbReference type="InterPro" id="IPR007750">
    <property type="entry name" value="DUF674"/>
</dbReference>
<name>A0A445BE13_ARAHY</name>
<protein>
    <submittedName>
        <fullName evidence="1">Uncharacterized protein</fullName>
    </submittedName>
</protein>
<dbReference type="AlphaFoldDB" id="A0A445BE13"/>
<comment type="caution">
    <text evidence="1">The sequence shown here is derived from an EMBL/GenBank/DDBJ whole genome shotgun (WGS) entry which is preliminary data.</text>
</comment>
<evidence type="ECO:0000313" key="2">
    <source>
        <dbReference type="Proteomes" id="UP000289738"/>
    </source>
</evidence>
<dbReference type="Proteomes" id="UP000289738">
    <property type="component" value="Chromosome A09"/>
</dbReference>
<dbReference type="PANTHER" id="PTHR33103">
    <property type="entry name" value="OS01G0153900 PROTEIN"/>
    <property type="match status" value="1"/>
</dbReference>
<dbReference type="EMBL" id="SDMP01000009">
    <property type="protein sequence ID" value="RYR36861.1"/>
    <property type="molecule type" value="Genomic_DNA"/>
</dbReference>
<sequence length="70" mass="7858">MVMDDLVIQPMSTISSITLLNHFNVQDLAVLKEMHVHLGVTEGLKVLKESMESEMIIQNKATVISSYIDK</sequence>
<reference evidence="1 2" key="1">
    <citation type="submission" date="2019-01" db="EMBL/GenBank/DDBJ databases">
        <title>Sequencing of cultivated peanut Arachis hypogaea provides insights into genome evolution and oil improvement.</title>
        <authorList>
            <person name="Chen X."/>
        </authorList>
    </citation>
    <scope>NUCLEOTIDE SEQUENCE [LARGE SCALE GENOMIC DNA]</scope>
    <source>
        <strain evidence="2">cv. Fuhuasheng</strain>
        <tissue evidence="1">Leaves</tissue>
    </source>
</reference>
<proteinExistence type="predicted"/>
<dbReference type="Pfam" id="PF05056">
    <property type="entry name" value="DUF674"/>
    <property type="match status" value="1"/>
</dbReference>
<accession>A0A445BE13</accession>
<keyword evidence="2" id="KW-1185">Reference proteome</keyword>